<sequence length="196" mass="21758">MKVKLRAHWFSIPLLAAAVLLSGCQLAGYRTPAEDEPHAELRIETRDRVRILLLDEKGCMTRSQELADGPSLLGTVPSRADSSAVHFLRADQEAIMEYASASVGKFCRILFAFQPENGARYRLSGNRFIDPKGDTFFGKEVSAEKCGVFMTKENADGSQIPVPLQGRSADLVSPLCTRFITPEEVRRKYPPAVPRF</sequence>
<comment type="caution">
    <text evidence="2">The sequence shown here is derived from an EMBL/GenBank/DDBJ whole genome shotgun (WGS) entry which is preliminary data.</text>
</comment>
<keyword evidence="1" id="KW-0732">Signal</keyword>
<dbReference type="RefSeq" id="WP_126021786.1">
    <property type="nucleotide sequence ID" value="NZ_RXFT01000004.1"/>
</dbReference>
<reference evidence="2 3" key="1">
    <citation type="submission" date="2018-12" db="EMBL/GenBank/DDBJ databases">
        <title>The genome sequences of Variovorax guangxiensis DSM 27352.</title>
        <authorList>
            <person name="Gao J."/>
            <person name="Sun J."/>
        </authorList>
    </citation>
    <scope>NUCLEOTIDE SEQUENCE [LARGE SCALE GENOMIC DNA]</scope>
    <source>
        <strain evidence="2 3">DSM 27352</strain>
    </source>
</reference>
<evidence type="ECO:0008006" key="4">
    <source>
        <dbReference type="Google" id="ProtNLM"/>
    </source>
</evidence>
<dbReference type="PROSITE" id="PS51257">
    <property type="entry name" value="PROKAR_LIPOPROTEIN"/>
    <property type="match status" value="1"/>
</dbReference>
<dbReference type="EMBL" id="RXFT01000004">
    <property type="protein sequence ID" value="RUR67618.1"/>
    <property type="molecule type" value="Genomic_DNA"/>
</dbReference>
<accession>A0A3S0X8Y3</accession>
<gene>
    <name evidence="2" type="ORF">EJP67_11190</name>
</gene>
<feature type="signal peptide" evidence="1">
    <location>
        <begin position="1"/>
        <end position="27"/>
    </location>
</feature>
<dbReference type="OrthoDB" id="6974214at2"/>
<dbReference type="Proteomes" id="UP000281118">
    <property type="component" value="Unassembled WGS sequence"/>
</dbReference>
<protein>
    <recommendedName>
        <fullName evidence="4">Lipoprotein</fullName>
    </recommendedName>
</protein>
<feature type="chain" id="PRO_5018566205" description="Lipoprotein" evidence="1">
    <location>
        <begin position="28"/>
        <end position="196"/>
    </location>
</feature>
<name>A0A3S0X8Y3_9BURK</name>
<dbReference type="AlphaFoldDB" id="A0A3S0X8Y3"/>
<evidence type="ECO:0000256" key="1">
    <source>
        <dbReference type="SAM" id="SignalP"/>
    </source>
</evidence>
<organism evidence="2 3">
    <name type="scientific">Variovorax guangxiensis</name>
    <dbReference type="NCBI Taxonomy" id="1775474"/>
    <lineage>
        <taxon>Bacteria</taxon>
        <taxon>Pseudomonadati</taxon>
        <taxon>Pseudomonadota</taxon>
        <taxon>Betaproteobacteria</taxon>
        <taxon>Burkholderiales</taxon>
        <taxon>Comamonadaceae</taxon>
        <taxon>Variovorax</taxon>
    </lineage>
</organism>
<evidence type="ECO:0000313" key="2">
    <source>
        <dbReference type="EMBL" id="RUR67618.1"/>
    </source>
</evidence>
<evidence type="ECO:0000313" key="3">
    <source>
        <dbReference type="Proteomes" id="UP000281118"/>
    </source>
</evidence>
<proteinExistence type="predicted"/>